<feature type="region of interest" description="Disordered" evidence="1">
    <location>
        <begin position="268"/>
        <end position="295"/>
    </location>
</feature>
<organism evidence="2 3">
    <name type="scientific">Dryococelus australis</name>
    <dbReference type="NCBI Taxonomy" id="614101"/>
    <lineage>
        <taxon>Eukaryota</taxon>
        <taxon>Metazoa</taxon>
        <taxon>Ecdysozoa</taxon>
        <taxon>Arthropoda</taxon>
        <taxon>Hexapoda</taxon>
        <taxon>Insecta</taxon>
        <taxon>Pterygota</taxon>
        <taxon>Neoptera</taxon>
        <taxon>Polyneoptera</taxon>
        <taxon>Phasmatodea</taxon>
        <taxon>Verophasmatodea</taxon>
        <taxon>Anareolatae</taxon>
        <taxon>Phasmatidae</taxon>
        <taxon>Eurycanthinae</taxon>
        <taxon>Dryococelus</taxon>
    </lineage>
</organism>
<proteinExistence type="predicted"/>
<protein>
    <submittedName>
        <fullName evidence="2">Uncharacterized protein</fullName>
    </submittedName>
</protein>
<feature type="region of interest" description="Disordered" evidence="1">
    <location>
        <begin position="168"/>
        <end position="200"/>
    </location>
</feature>
<evidence type="ECO:0000256" key="1">
    <source>
        <dbReference type="SAM" id="MobiDB-lite"/>
    </source>
</evidence>
<dbReference type="Proteomes" id="UP001159363">
    <property type="component" value="Chromosome 9"/>
</dbReference>
<accession>A0ABQ9GN73</accession>
<comment type="caution">
    <text evidence="2">The sequence shown here is derived from an EMBL/GenBank/DDBJ whole genome shotgun (WGS) entry which is preliminary data.</text>
</comment>
<evidence type="ECO:0000313" key="2">
    <source>
        <dbReference type="EMBL" id="KAJ8873455.1"/>
    </source>
</evidence>
<name>A0ABQ9GN73_9NEOP</name>
<evidence type="ECO:0000313" key="3">
    <source>
        <dbReference type="Proteomes" id="UP001159363"/>
    </source>
</evidence>
<gene>
    <name evidence="2" type="ORF">PR048_024272</name>
</gene>
<sequence>MEGVSTALQGKPDACQQCANVSSFAIIAKHELIACYLLQLRTRCPDEMFLQLVLPACPLTLRAWAIISRAEEQRLEREVSIQRRRGPGIVADIGSRSRAGKRRARQIDRESRWSRDQPTAAREKGGLEVFSPPIGSRAARHPQGQPTVIRATRSSTVFTGVSYTREHIAPHRKEFSTERSSERGGHSSLPPPQHPVQRSENLAFRESCAPSPKFASASSCRNHAESLIANGMSSNSSDSISFCAQWHVCWSLDSAPTAVERLPRKQFSKYDDDDDPAAPISCGKRSPFPQTPINRSKRGVVRNMSVWAQLLINKACRAAVSTCFSEHFHRVDVTPSDLDLRGTLKNTAYVTKPWTPDVVRDENFTAIIFISLSLFYSGATVAERLTRSPPTKANQAQSPAGSPDFRKWESCRTMPLVGGFSRIPCTLRLHPCVISAKILPRDASSSLRVSCQSVPSEECPTWRSIRTRELPVEEDTRYVVSAELLIDGTEVNKCPSGRY</sequence>
<feature type="compositionally biased region" description="Basic and acidic residues" evidence="1">
    <location>
        <begin position="105"/>
        <end position="126"/>
    </location>
</feature>
<keyword evidence="3" id="KW-1185">Reference proteome</keyword>
<reference evidence="2 3" key="1">
    <citation type="submission" date="2023-02" db="EMBL/GenBank/DDBJ databases">
        <title>LHISI_Scaffold_Assembly.</title>
        <authorList>
            <person name="Stuart O.P."/>
            <person name="Cleave R."/>
            <person name="Magrath M.J.L."/>
            <person name="Mikheyev A.S."/>
        </authorList>
    </citation>
    <scope>NUCLEOTIDE SEQUENCE [LARGE SCALE GENOMIC DNA]</scope>
    <source>
        <strain evidence="2">Daus_M_001</strain>
        <tissue evidence="2">Leg muscle</tissue>
    </source>
</reference>
<feature type="compositionally biased region" description="Basic and acidic residues" evidence="1">
    <location>
        <begin position="168"/>
        <end position="185"/>
    </location>
</feature>
<feature type="region of interest" description="Disordered" evidence="1">
    <location>
        <begin position="91"/>
        <end position="153"/>
    </location>
</feature>
<dbReference type="EMBL" id="JARBHB010000010">
    <property type="protein sequence ID" value="KAJ8873455.1"/>
    <property type="molecule type" value="Genomic_DNA"/>
</dbReference>